<keyword evidence="1" id="KW-1133">Transmembrane helix</keyword>
<dbReference type="AlphaFoldDB" id="A0A3D8J5D2"/>
<sequence length="176" mass="20253">MTRDNEHPKTTSTFSIIEVLFVIFIVGLISIPLLKTLQSLQAQNHRIQAFLVKKSSLFETQLFINKHINLAKIDSIVVTNNTLKYEAFNNLFIPTQSAHFMDISLQTIPQTLQLTNGNLYFNNALLLKDVQTFIVNIQQNQTAKNESILYYKLCLKKANECIEESLFLDNIEIPYQ</sequence>
<gene>
    <name evidence="2" type="ORF">CQA66_03635</name>
</gene>
<accession>A0A3D8J5D2</accession>
<organism evidence="2 3">
    <name type="scientific">Helicobacter aurati</name>
    <dbReference type="NCBI Taxonomy" id="137778"/>
    <lineage>
        <taxon>Bacteria</taxon>
        <taxon>Pseudomonadati</taxon>
        <taxon>Campylobacterota</taxon>
        <taxon>Epsilonproteobacteria</taxon>
        <taxon>Campylobacterales</taxon>
        <taxon>Helicobacteraceae</taxon>
        <taxon>Helicobacter</taxon>
    </lineage>
</organism>
<comment type="caution">
    <text evidence="2">The sequence shown here is derived from an EMBL/GenBank/DDBJ whole genome shotgun (WGS) entry which is preliminary data.</text>
</comment>
<evidence type="ECO:0000313" key="3">
    <source>
        <dbReference type="Proteomes" id="UP000256424"/>
    </source>
</evidence>
<dbReference type="OrthoDB" id="5329203at2"/>
<name>A0A3D8J5D2_9HELI</name>
<dbReference type="RefSeq" id="WP_104762456.1">
    <property type="nucleotide sequence ID" value="NZ_FZPM01000004.1"/>
</dbReference>
<dbReference type="Proteomes" id="UP000256424">
    <property type="component" value="Unassembled WGS sequence"/>
</dbReference>
<keyword evidence="1" id="KW-0812">Transmembrane</keyword>
<keyword evidence="3" id="KW-1185">Reference proteome</keyword>
<reference evidence="2 3" key="1">
    <citation type="submission" date="2018-04" db="EMBL/GenBank/DDBJ databases">
        <title>Novel Campyloabacter and Helicobacter Species and Strains.</title>
        <authorList>
            <person name="Mannion A.J."/>
            <person name="Shen Z."/>
            <person name="Fox J.G."/>
        </authorList>
    </citation>
    <scope>NUCLEOTIDE SEQUENCE [LARGE SCALE GENOMIC DNA]</scope>
    <source>
        <strain evidence="2 3">MIT 97-5075</strain>
    </source>
</reference>
<evidence type="ECO:0000256" key="1">
    <source>
        <dbReference type="SAM" id="Phobius"/>
    </source>
</evidence>
<keyword evidence="1" id="KW-0472">Membrane</keyword>
<dbReference type="EMBL" id="NXLW01000005">
    <property type="protein sequence ID" value="RDU72702.1"/>
    <property type="molecule type" value="Genomic_DNA"/>
</dbReference>
<evidence type="ECO:0000313" key="2">
    <source>
        <dbReference type="EMBL" id="RDU72702.1"/>
    </source>
</evidence>
<protein>
    <submittedName>
        <fullName evidence="2">Type II secretion system protein</fullName>
    </submittedName>
</protein>
<proteinExistence type="predicted"/>
<feature type="transmembrane region" description="Helical" evidence="1">
    <location>
        <begin position="12"/>
        <end position="34"/>
    </location>
</feature>